<evidence type="ECO:0000259" key="1">
    <source>
        <dbReference type="Pfam" id="PF00849"/>
    </source>
</evidence>
<dbReference type="PANTHER" id="PTHR21600">
    <property type="entry name" value="MITOCHONDRIAL RNA PSEUDOURIDINE SYNTHASE"/>
    <property type="match status" value="1"/>
</dbReference>
<dbReference type="AlphaFoldDB" id="A0A6J5JZT5"/>
<dbReference type="GO" id="GO:0000455">
    <property type="term" value="P:enzyme-directed rRNA pseudouridine synthesis"/>
    <property type="evidence" value="ECO:0007669"/>
    <property type="project" value="TreeGrafter"/>
</dbReference>
<sequence>MHNGTKSEKNIIDLIKNKEYEYIELCHRLDKNTSGCIILAKNKDFLSNFNKLISEKKIIKEYHAIIKGNLEKQKIKIKTKNKLNLYNSKINDNDKYSETVIKNIENYKNASLIKIMPITGRLHQIRIHLTHIGYPIANDEKYGNKTFNNEIKKYGSSRMILHAKAINFTCPITKKRFNIHAEYDYEFTKLIEKLKGITNA</sequence>
<name>A0A6J5JZT5_9GAMM</name>
<dbReference type="SUPFAM" id="SSF55120">
    <property type="entry name" value="Pseudouridine synthase"/>
    <property type="match status" value="1"/>
</dbReference>
<dbReference type="PROSITE" id="PS01129">
    <property type="entry name" value="PSI_RLU"/>
    <property type="match status" value="1"/>
</dbReference>
<dbReference type="GO" id="GO:0003723">
    <property type="term" value="F:RNA binding"/>
    <property type="evidence" value="ECO:0007669"/>
    <property type="project" value="InterPro"/>
</dbReference>
<dbReference type="InterPro" id="IPR020103">
    <property type="entry name" value="PsdUridine_synth_cat_dom_sf"/>
</dbReference>
<dbReference type="PANTHER" id="PTHR21600:SF92">
    <property type="entry name" value="RIBOSOMAL LARGE SUBUNIT PSEUDOURIDINE SYNTHASE C"/>
    <property type="match status" value="1"/>
</dbReference>
<evidence type="ECO:0000313" key="2">
    <source>
        <dbReference type="EMBL" id="CAB3976490.1"/>
    </source>
</evidence>
<organism evidence="2 3">
    <name type="scientific">Candidatus Azoamicus ciliaticola</name>
    <dbReference type="NCBI Taxonomy" id="2652803"/>
    <lineage>
        <taxon>Bacteria</taxon>
        <taxon>Pseudomonadati</taxon>
        <taxon>Pseudomonadota</taxon>
        <taxon>Gammaproteobacteria</taxon>
        <taxon>Candidatus Azoamicaceae</taxon>
        <taxon>Candidatus Azoamicus</taxon>
    </lineage>
</organism>
<accession>A0A6J5JZT5</accession>
<dbReference type="Gene3D" id="3.30.2350.10">
    <property type="entry name" value="Pseudouridine synthase"/>
    <property type="match status" value="1"/>
</dbReference>
<dbReference type="EMBL" id="LR794158">
    <property type="protein sequence ID" value="CAB3976490.1"/>
    <property type="molecule type" value="Genomic_DNA"/>
</dbReference>
<keyword evidence="2" id="KW-0413">Isomerase</keyword>
<dbReference type="Proteomes" id="UP000509549">
    <property type="component" value="Chromosome"/>
</dbReference>
<proteinExistence type="predicted"/>
<dbReference type="CDD" id="cd02869">
    <property type="entry name" value="PseudoU_synth_RluA_like"/>
    <property type="match status" value="1"/>
</dbReference>
<dbReference type="InterPro" id="IPR006145">
    <property type="entry name" value="PsdUridine_synth_RsuA/RluA"/>
</dbReference>
<dbReference type="KEGG" id="acil:ESZ_00300"/>
<gene>
    <name evidence="2" type="primary">rluC</name>
    <name evidence="2" type="ORF">ESZ_00300</name>
</gene>
<dbReference type="GO" id="GO:0160141">
    <property type="term" value="F:23S rRNA pseudouridine(955/2504/2580) synthase activity"/>
    <property type="evidence" value="ECO:0007669"/>
    <property type="project" value="UniProtKB-EC"/>
</dbReference>
<feature type="domain" description="Pseudouridine synthase RsuA/RluA-like" evidence="1">
    <location>
        <begin position="6"/>
        <end position="131"/>
    </location>
</feature>
<dbReference type="EC" id="5.4.99.24" evidence="2"/>
<dbReference type="Pfam" id="PF00849">
    <property type="entry name" value="PseudoU_synth_2"/>
    <property type="match status" value="1"/>
</dbReference>
<dbReference type="InterPro" id="IPR050188">
    <property type="entry name" value="RluA_PseudoU_synthase"/>
</dbReference>
<dbReference type="InterPro" id="IPR006224">
    <property type="entry name" value="PsdUridine_synth_RluA-like_CS"/>
</dbReference>
<protein>
    <submittedName>
        <fullName evidence="2">Ribosomal large subunit pseudouridine synthase C</fullName>
        <ecNumber evidence="2">5.4.99.24</ecNumber>
    </submittedName>
</protein>
<evidence type="ECO:0000313" key="3">
    <source>
        <dbReference type="Proteomes" id="UP000509549"/>
    </source>
</evidence>
<reference evidence="2 3" key="1">
    <citation type="submission" date="2020-04" db="EMBL/GenBank/DDBJ databases">
        <authorList>
            <person name="Graf S J."/>
        </authorList>
    </citation>
    <scope>NUCLEOTIDE SEQUENCE [LARGE SCALE GENOMIC DNA]</scope>
    <source>
        <strain evidence="2">1</strain>
    </source>
</reference>
<keyword evidence="3" id="KW-1185">Reference proteome</keyword>